<dbReference type="Pfam" id="PF02585">
    <property type="entry name" value="PIG-L"/>
    <property type="match status" value="1"/>
</dbReference>
<accession>A0ABS9J1J8</accession>
<comment type="caution">
    <text evidence="1">The sequence shown here is derived from an EMBL/GenBank/DDBJ whole genome shotgun (WGS) entry which is preliminary data.</text>
</comment>
<gene>
    <name evidence="1" type="ORF">JM658_05590</name>
</gene>
<sequence>MQRILSSLFIGLVFTFSIYAQKPKTYPSADIYQAVQKLNFLGTALYIAAHPDDENTRLISYLSNEVKARTAYLSLTRGDGGQNLIGSELRELLGVLRTQELLAARNIDGGKQFFSRANDFGYSKHPDETLEIWNKEEVLADVVWVIRNFKPDVIINRFDHRSPGTTHGHHTSSAMLSVEAFDLAADKNSYPKQLEYTQPWQPERMFFNTSWWFYGSLDKFESADKSKMMSFDIGTYYPALGMSNNEIASIARSQHLSQGFGGISSRGSEKEYIELLKGSFPRDNTNNIFDGINTTWGRVEGGEEIAEILLDIEANFNFKDPSQHIPQLVKAYTLISDLKDDYWREVKSEEIKKIIEACSGLFIEATAENASAVPGEKISVKSAVLNRSDVNMSLKNITITPTNEVASVNKQLENNEFINTTATIKVPENSDYTAPYWLKEQGTLGMYKAPQELRGKPETPRLVKATFNITVEGVTIPFEKNIVYKFSRPDKGEIYQPFEILPKVGVSVANKVIIFSDERTKEIPVTIKSGTDNVTGKIHLKYNSGWKVSPQQVDFSIAKKGDTKTVIFTVTPPSEENQENITPIVTVDGKEYDQELVTIAYDHIPTQSVLLPANFKVVRLNIKKTGENIAYVAGAGDDVPTSLRQIGYKVTVIQPENINTAYLKNFDAVVMGIRAYNIHESLKFKQHILLDYVKNGGNLIVQYNTAGRSGIGIDNLAPYKLELSRDRVTDENAEVTLNAPNNPLLNTPNKISQSDFKGWVQERGLYFPNTWGDEFTSVLSMHDKGESKKDGSLLIAPYGKGYYIYSGLSFFRELPAGVPGAYKIFANMLSVGKKENTNTNIKG</sequence>
<dbReference type="SUPFAM" id="SSF52317">
    <property type="entry name" value="Class I glutamine amidotransferase-like"/>
    <property type="match status" value="1"/>
</dbReference>
<dbReference type="Proteomes" id="UP000829517">
    <property type="component" value="Unassembled WGS sequence"/>
</dbReference>
<dbReference type="InterPro" id="IPR003737">
    <property type="entry name" value="GlcNAc_PI_deacetylase-related"/>
</dbReference>
<dbReference type="InterPro" id="IPR024078">
    <property type="entry name" value="LmbE-like_dom_sf"/>
</dbReference>
<dbReference type="Gene3D" id="3.40.50.10320">
    <property type="entry name" value="LmbE-like"/>
    <property type="match status" value="1"/>
</dbReference>
<proteinExistence type="predicted"/>
<dbReference type="InterPro" id="IPR029062">
    <property type="entry name" value="Class_I_gatase-like"/>
</dbReference>
<evidence type="ECO:0000313" key="1">
    <source>
        <dbReference type="EMBL" id="MCF8714297.1"/>
    </source>
</evidence>
<protein>
    <submittedName>
        <fullName evidence="1">PIG-L family deacetylase</fullName>
    </submittedName>
</protein>
<reference evidence="1 2" key="1">
    <citation type="submission" date="2021-01" db="EMBL/GenBank/DDBJ databases">
        <title>Genome sequencing of Joostella atrarenae M1-2 (= KCTC 23194).</title>
        <authorList>
            <person name="Zakaria M.R."/>
            <person name="Lam M.Q."/>
            <person name="Chong C.S."/>
        </authorList>
    </citation>
    <scope>NUCLEOTIDE SEQUENCE [LARGE SCALE GENOMIC DNA]</scope>
    <source>
        <strain evidence="1 2">M1-2</strain>
    </source>
</reference>
<evidence type="ECO:0000313" key="2">
    <source>
        <dbReference type="Proteomes" id="UP000829517"/>
    </source>
</evidence>
<dbReference type="SUPFAM" id="SSF102588">
    <property type="entry name" value="LmbE-like"/>
    <property type="match status" value="1"/>
</dbReference>
<dbReference type="PANTHER" id="PTHR12993:SF23">
    <property type="entry name" value="N-ACETYLGLUCOSAMINYLPHOSPHATIDYLINOSITOL DEACETYLASE"/>
    <property type="match status" value="1"/>
</dbReference>
<dbReference type="RefSeq" id="WP_236958258.1">
    <property type="nucleotide sequence ID" value="NZ_JAETXX010000002.1"/>
</dbReference>
<organism evidence="1 2">
    <name type="scientific">Joostella atrarenae</name>
    <dbReference type="NCBI Taxonomy" id="679257"/>
    <lineage>
        <taxon>Bacteria</taxon>
        <taxon>Pseudomonadati</taxon>
        <taxon>Bacteroidota</taxon>
        <taxon>Flavobacteriia</taxon>
        <taxon>Flavobacteriales</taxon>
        <taxon>Flavobacteriaceae</taxon>
        <taxon>Joostella</taxon>
    </lineage>
</organism>
<dbReference type="PANTHER" id="PTHR12993">
    <property type="entry name" value="N-ACETYLGLUCOSAMINYL-PHOSPHATIDYLINOSITOL DE-N-ACETYLASE-RELATED"/>
    <property type="match status" value="1"/>
</dbReference>
<dbReference type="EMBL" id="JAETXX010000002">
    <property type="protein sequence ID" value="MCF8714297.1"/>
    <property type="molecule type" value="Genomic_DNA"/>
</dbReference>
<name>A0ABS9J1J8_9FLAO</name>
<keyword evidence="2" id="KW-1185">Reference proteome</keyword>